<dbReference type="EMBL" id="AWGJ01000011">
    <property type="protein sequence ID" value="ODN74323.1"/>
    <property type="molecule type" value="Genomic_DNA"/>
</dbReference>
<evidence type="ECO:0000313" key="1">
    <source>
        <dbReference type="EMBL" id="ODN74323.1"/>
    </source>
</evidence>
<comment type="caution">
    <text evidence="1">The sequence shown here is derived from an EMBL/GenBank/DDBJ whole genome shotgun (WGS) entry which is preliminary data.</text>
</comment>
<gene>
    <name evidence="1" type="ORF">L202_06740</name>
</gene>
<accession>A0A1E3HDA0</accession>
<keyword evidence="2" id="KW-1185">Reference proteome</keyword>
<organism evidence="1 2">
    <name type="scientific">Cryptococcus amylolentus CBS 6039</name>
    <dbReference type="NCBI Taxonomy" id="1295533"/>
    <lineage>
        <taxon>Eukaryota</taxon>
        <taxon>Fungi</taxon>
        <taxon>Dikarya</taxon>
        <taxon>Basidiomycota</taxon>
        <taxon>Agaricomycotina</taxon>
        <taxon>Tremellomycetes</taxon>
        <taxon>Tremellales</taxon>
        <taxon>Cryptococcaceae</taxon>
        <taxon>Cryptococcus</taxon>
    </lineage>
</organism>
<sequence>MCRQVTCPNDGKPTWWGCGAHIDIALAGVPEAARCTCEHVPADIPGMYEVKKDGQTN</sequence>
<dbReference type="RefSeq" id="XP_018990104.1">
    <property type="nucleotide sequence ID" value="XM_019141297.1"/>
</dbReference>
<dbReference type="PANTHER" id="PTHR34724">
    <property type="entry name" value="OS12G0596101 PROTEIN"/>
    <property type="match status" value="1"/>
</dbReference>
<proteinExistence type="predicted"/>
<evidence type="ECO:0000313" key="2">
    <source>
        <dbReference type="Proteomes" id="UP000094065"/>
    </source>
</evidence>
<dbReference type="OrthoDB" id="88410at2759"/>
<reference evidence="1 2" key="1">
    <citation type="submission" date="2016-06" db="EMBL/GenBank/DDBJ databases">
        <title>Evolution of pathogenesis and genome organization in the Tremellales.</title>
        <authorList>
            <person name="Cuomo C."/>
            <person name="Litvintseva A."/>
            <person name="Heitman J."/>
            <person name="Chen Y."/>
            <person name="Sun S."/>
            <person name="Springer D."/>
            <person name="Dromer F."/>
            <person name="Young S."/>
            <person name="Zeng Q."/>
            <person name="Chapman S."/>
            <person name="Gujja S."/>
            <person name="Saif S."/>
            <person name="Birren B."/>
        </authorList>
    </citation>
    <scope>NUCLEOTIDE SEQUENCE [LARGE SCALE GENOMIC DNA]</scope>
    <source>
        <strain evidence="1 2">CBS 6039</strain>
    </source>
</reference>
<protein>
    <submittedName>
        <fullName evidence="1">Uncharacterized protein</fullName>
    </submittedName>
</protein>
<dbReference type="PANTHER" id="PTHR34724:SF2">
    <property type="entry name" value="OS12G0596101 PROTEIN"/>
    <property type="match status" value="1"/>
</dbReference>
<dbReference type="STRING" id="1295533.A0A1E3HDA0"/>
<dbReference type="GeneID" id="30158049"/>
<dbReference type="Proteomes" id="UP000094065">
    <property type="component" value="Unassembled WGS sequence"/>
</dbReference>
<name>A0A1E3HDA0_9TREE</name>
<dbReference type="AlphaFoldDB" id="A0A1E3HDA0"/>